<dbReference type="PANTHER" id="PTHR30137">
    <property type="entry name" value="LUCIFERASE-LIKE MONOOXYGENASE"/>
    <property type="match status" value="1"/>
</dbReference>
<dbReference type="NCBIfam" id="TIGR03558">
    <property type="entry name" value="oxido_grp_1"/>
    <property type="match status" value="1"/>
</dbReference>
<dbReference type="Gene3D" id="3.20.20.30">
    <property type="entry name" value="Luciferase-like domain"/>
    <property type="match status" value="1"/>
</dbReference>
<dbReference type="Pfam" id="PF00296">
    <property type="entry name" value="Bac_luciferase"/>
    <property type="match status" value="1"/>
</dbReference>
<comment type="similarity">
    <text evidence="1">To bacterial alkanal monooxygenase alpha and beta chains.</text>
</comment>
<evidence type="ECO:0000313" key="3">
    <source>
        <dbReference type="EMBL" id="HJF14998.1"/>
    </source>
</evidence>
<sequence length="352" mass="37711">MSTVKLSILDRANTRVHDGATVSARQIFAEVTRRAKAAEQLGYHRFWVAEHHSVPGIAGSAPTLLIPHLAAATSRIRLGTGGIMVPSHQPLVIAEHIGTLQALVGPRFDAGLGASVAFTKPVRNALRQPDDAKDHFGQDVDNLIAYLDGTADITAYPQDASQTQLFVLTGGGSAKFAAQRGMGLVLGGPAVTNGLKPAPESNTAVATYREHFTAAEPRQQRPYIIASVNIAVAKSRQAAEDLVLSEAWALTRSRSIGVFQPLEAPASIRAAKPSAQQQRRIDRLLATTIYGTQDDVVEQIHRVLAYTQADEVMVTGNIWDPTSQQESDRLLIDAWRAVNGSSASCSTKANQS</sequence>
<protein>
    <submittedName>
        <fullName evidence="3">MsnO8 family LLM class oxidoreductase</fullName>
        <ecNumber evidence="3">1.-.-.-</ecNumber>
    </submittedName>
</protein>
<evidence type="ECO:0000259" key="2">
    <source>
        <dbReference type="Pfam" id="PF00296"/>
    </source>
</evidence>
<dbReference type="InterPro" id="IPR050766">
    <property type="entry name" value="Bact_Lucif_Oxidored"/>
</dbReference>
<organism evidence="3 4">
    <name type="scientific">Enteractinococcus helveticum</name>
    <dbReference type="NCBI Taxonomy" id="1837282"/>
    <lineage>
        <taxon>Bacteria</taxon>
        <taxon>Bacillati</taxon>
        <taxon>Actinomycetota</taxon>
        <taxon>Actinomycetes</taxon>
        <taxon>Micrococcales</taxon>
        <taxon>Micrococcaceae</taxon>
    </lineage>
</organism>
<dbReference type="SUPFAM" id="SSF51679">
    <property type="entry name" value="Bacterial luciferase-like"/>
    <property type="match status" value="1"/>
</dbReference>
<dbReference type="EMBL" id="DYXC01000100">
    <property type="protein sequence ID" value="HJF14998.1"/>
    <property type="molecule type" value="Genomic_DNA"/>
</dbReference>
<proteinExistence type="predicted"/>
<dbReference type="Proteomes" id="UP000703315">
    <property type="component" value="Unassembled WGS sequence"/>
</dbReference>
<dbReference type="RefSeq" id="WP_303906291.1">
    <property type="nucleotide sequence ID" value="NZ_DYXC01000100.1"/>
</dbReference>
<reference evidence="3" key="1">
    <citation type="journal article" date="2021" name="PeerJ">
        <title>Extensive microbial diversity within the chicken gut microbiome revealed by metagenomics and culture.</title>
        <authorList>
            <person name="Gilroy R."/>
            <person name="Ravi A."/>
            <person name="Getino M."/>
            <person name="Pursley I."/>
            <person name="Horton D.L."/>
            <person name="Alikhan N.F."/>
            <person name="Baker D."/>
            <person name="Gharbi K."/>
            <person name="Hall N."/>
            <person name="Watson M."/>
            <person name="Adriaenssens E.M."/>
            <person name="Foster-Nyarko E."/>
            <person name="Jarju S."/>
            <person name="Secka A."/>
            <person name="Antonio M."/>
            <person name="Oren A."/>
            <person name="Chaudhuri R.R."/>
            <person name="La Ragione R."/>
            <person name="Hildebrand F."/>
            <person name="Pallen M.J."/>
        </authorList>
    </citation>
    <scope>NUCLEOTIDE SEQUENCE</scope>
    <source>
        <strain evidence="3">ChiHjej13B12-14962</strain>
    </source>
</reference>
<dbReference type="AlphaFoldDB" id="A0A921FN74"/>
<dbReference type="PANTHER" id="PTHR30137:SF6">
    <property type="entry name" value="LUCIFERASE-LIKE MONOOXYGENASE"/>
    <property type="match status" value="1"/>
</dbReference>
<reference evidence="3" key="2">
    <citation type="submission" date="2021-09" db="EMBL/GenBank/DDBJ databases">
        <authorList>
            <person name="Gilroy R."/>
        </authorList>
    </citation>
    <scope>NUCLEOTIDE SEQUENCE</scope>
    <source>
        <strain evidence="3">ChiHjej13B12-14962</strain>
    </source>
</reference>
<dbReference type="InterPro" id="IPR036661">
    <property type="entry name" value="Luciferase-like_sf"/>
</dbReference>
<dbReference type="InterPro" id="IPR011251">
    <property type="entry name" value="Luciferase-like_dom"/>
</dbReference>
<dbReference type="InterPro" id="IPR019949">
    <property type="entry name" value="CmoO-like"/>
</dbReference>
<evidence type="ECO:0000256" key="1">
    <source>
        <dbReference type="ARBA" id="ARBA00007789"/>
    </source>
</evidence>
<gene>
    <name evidence="3" type="ORF">K8V32_09400</name>
</gene>
<accession>A0A921FN74</accession>
<name>A0A921FN74_9MICC</name>
<dbReference type="EC" id="1.-.-.-" evidence="3"/>
<comment type="caution">
    <text evidence="3">The sequence shown here is derived from an EMBL/GenBank/DDBJ whole genome shotgun (WGS) entry which is preliminary data.</text>
</comment>
<dbReference type="GO" id="GO:0016705">
    <property type="term" value="F:oxidoreductase activity, acting on paired donors, with incorporation or reduction of molecular oxygen"/>
    <property type="evidence" value="ECO:0007669"/>
    <property type="project" value="InterPro"/>
</dbReference>
<dbReference type="GO" id="GO:0005829">
    <property type="term" value="C:cytosol"/>
    <property type="evidence" value="ECO:0007669"/>
    <property type="project" value="TreeGrafter"/>
</dbReference>
<feature type="domain" description="Luciferase-like" evidence="2">
    <location>
        <begin position="20"/>
        <end position="305"/>
    </location>
</feature>
<keyword evidence="3" id="KW-0560">Oxidoreductase</keyword>
<evidence type="ECO:0000313" key="4">
    <source>
        <dbReference type="Proteomes" id="UP000703315"/>
    </source>
</evidence>